<keyword evidence="1" id="KW-0378">Hydrolase</keyword>
<sequence>MPAPEPHEHFGVYGAWLQDGRLVTIEKVRGPYTGWLDLPGGAPEAGECREQTLARELDEECGAAVRSVLEWHPFEFRVELASDRRRPIDFRHRGLIALVDALGPVRPVESVEDVARVVLLDLGSDRPVSPPVSLAQELLARRLE</sequence>
<keyword evidence="4" id="KW-1185">Reference proteome</keyword>
<proteinExistence type="predicted"/>
<dbReference type="PROSITE" id="PS00893">
    <property type="entry name" value="NUDIX_BOX"/>
    <property type="match status" value="1"/>
</dbReference>
<dbReference type="Pfam" id="PF00293">
    <property type="entry name" value="NUDIX"/>
    <property type="match status" value="1"/>
</dbReference>
<feature type="domain" description="Nudix hydrolase" evidence="2">
    <location>
        <begin position="5"/>
        <end position="140"/>
    </location>
</feature>
<name>A0A852YDS9_9MICO</name>
<accession>A0A852YDS9</accession>
<dbReference type="InterPro" id="IPR020084">
    <property type="entry name" value="NUDIX_hydrolase_CS"/>
</dbReference>
<gene>
    <name evidence="3" type="ORF">BJ979_002080</name>
</gene>
<reference evidence="3 4" key="1">
    <citation type="submission" date="2020-07" db="EMBL/GenBank/DDBJ databases">
        <title>Sequencing the genomes of 1000 actinobacteria strains.</title>
        <authorList>
            <person name="Klenk H.-P."/>
        </authorList>
    </citation>
    <scope>NUCLEOTIDE SEQUENCE [LARGE SCALE GENOMIC DNA]</scope>
    <source>
        <strain evidence="3 4">DSM 23141</strain>
    </source>
</reference>
<dbReference type="InterPro" id="IPR000086">
    <property type="entry name" value="NUDIX_hydrolase_dom"/>
</dbReference>
<evidence type="ECO:0000259" key="2">
    <source>
        <dbReference type="PROSITE" id="PS51462"/>
    </source>
</evidence>
<evidence type="ECO:0000256" key="1">
    <source>
        <dbReference type="ARBA" id="ARBA00022801"/>
    </source>
</evidence>
<organism evidence="3 4">
    <name type="scientific">Schumannella luteola</name>
    <dbReference type="NCBI Taxonomy" id="472059"/>
    <lineage>
        <taxon>Bacteria</taxon>
        <taxon>Bacillati</taxon>
        <taxon>Actinomycetota</taxon>
        <taxon>Actinomycetes</taxon>
        <taxon>Micrococcales</taxon>
        <taxon>Microbacteriaceae</taxon>
        <taxon>Schumannella</taxon>
    </lineage>
</organism>
<dbReference type="InterPro" id="IPR015797">
    <property type="entry name" value="NUDIX_hydrolase-like_dom_sf"/>
</dbReference>
<comment type="caution">
    <text evidence="3">The sequence shown here is derived from an EMBL/GenBank/DDBJ whole genome shotgun (WGS) entry which is preliminary data.</text>
</comment>
<dbReference type="PROSITE" id="PS51462">
    <property type="entry name" value="NUDIX"/>
    <property type="match status" value="1"/>
</dbReference>
<dbReference type="RefSeq" id="WP_179567667.1">
    <property type="nucleotide sequence ID" value="NZ_JACBZY010000001.1"/>
</dbReference>
<dbReference type="SUPFAM" id="SSF55811">
    <property type="entry name" value="Nudix"/>
    <property type="match status" value="1"/>
</dbReference>
<dbReference type="Proteomes" id="UP000553888">
    <property type="component" value="Unassembled WGS sequence"/>
</dbReference>
<protein>
    <submittedName>
        <fullName evidence="3">8-oxo-dGTP pyrophosphatase MutT (NUDIX family)</fullName>
    </submittedName>
</protein>
<dbReference type="EMBL" id="JACBZY010000001">
    <property type="protein sequence ID" value="NYG99454.1"/>
    <property type="molecule type" value="Genomic_DNA"/>
</dbReference>
<dbReference type="Gene3D" id="3.90.79.10">
    <property type="entry name" value="Nucleoside Triphosphate Pyrophosphohydrolase"/>
    <property type="match status" value="1"/>
</dbReference>
<dbReference type="AlphaFoldDB" id="A0A852YDS9"/>
<dbReference type="GO" id="GO:0016787">
    <property type="term" value="F:hydrolase activity"/>
    <property type="evidence" value="ECO:0007669"/>
    <property type="project" value="UniProtKB-KW"/>
</dbReference>
<evidence type="ECO:0000313" key="3">
    <source>
        <dbReference type="EMBL" id="NYG99454.1"/>
    </source>
</evidence>
<evidence type="ECO:0000313" key="4">
    <source>
        <dbReference type="Proteomes" id="UP000553888"/>
    </source>
</evidence>